<dbReference type="Gene3D" id="3.90.1150.10">
    <property type="entry name" value="Aspartate Aminotransferase, domain 1"/>
    <property type="match status" value="1"/>
</dbReference>
<organism evidence="8 9">
    <name type="scientific">Oceanobacillus arenosus</name>
    <dbReference type="NCBI Taxonomy" id="1229153"/>
    <lineage>
        <taxon>Bacteria</taxon>
        <taxon>Bacillati</taxon>
        <taxon>Bacillota</taxon>
        <taxon>Bacilli</taxon>
        <taxon>Bacillales</taxon>
        <taxon>Bacillaceae</taxon>
        <taxon>Oceanobacillus</taxon>
    </lineage>
</organism>
<dbReference type="PROSITE" id="PS00105">
    <property type="entry name" value="AA_TRANSFER_CLASS_1"/>
    <property type="match status" value="1"/>
</dbReference>
<evidence type="ECO:0000313" key="8">
    <source>
        <dbReference type="EMBL" id="RDW20128.1"/>
    </source>
</evidence>
<proteinExistence type="inferred from homology"/>
<dbReference type="InterPro" id="IPR004838">
    <property type="entry name" value="NHTrfase_class1_PyrdxlP-BS"/>
</dbReference>
<comment type="cofactor">
    <cofactor evidence="1 6">
        <name>pyridoxal 5'-phosphate</name>
        <dbReference type="ChEBI" id="CHEBI:597326"/>
    </cofactor>
</comment>
<evidence type="ECO:0000256" key="3">
    <source>
        <dbReference type="ARBA" id="ARBA00022576"/>
    </source>
</evidence>
<dbReference type="EC" id="2.6.1.-" evidence="6"/>
<reference evidence="9" key="1">
    <citation type="submission" date="2017-11" db="EMBL/GenBank/DDBJ databases">
        <authorList>
            <person name="Zhu W."/>
        </authorList>
    </citation>
    <scope>NUCLEOTIDE SEQUENCE [LARGE SCALE GENOMIC DNA]</scope>
    <source>
        <strain evidence="9">CAU 1183</strain>
    </source>
</reference>
<evidence type="ECO:0000256" key="6">
    <source>
        <dbReference type="RuleBase" id="RU000481"/>
    </source>
</evidence>
<name>A0A3D8PXZ0_9BACI</name>
<comment type="similarity">
    <text evidence="2 6">Belongs to the class-I pyridoxal-phosphate-dependent aminotransferase family.</text>
</comment>
<dbReference type="PANTHER" id="PTHR46383:SF1">
    <property type="entry name" value="ASPARTATE AMINOTRANSFERASE"/>
    <property type="match status" value="1"/>
</dbReference>
<dbReference type="SUPFAM" id="SSF53383">
    <property type="entry name" value="PLP-dependent transferases"/>
    <property type="match status" value="1"/>
</dbReference>
<evidence type="ECO:0000313" key="9">
    <source>
        <dbReference type="Proteomes" id="UP000257143"/>
    </source>
</evidence>
<comment type="caution">
    <text evidence="8">The sequence shown here is derived from an EMBL/GenBank/DDBJ whole genome shotgun (WGS) entry which is preliminary data.</text>
</comment>
<dbReference type="InterPro" id="IPR015424">
    <property type="entry name" value="PyrdxlP-dep_Trfase"/>
</dbReference>
<evidence type="ECO:0000256" key="2">
    <source>
        <dbReference type="ARBA" id="ARBA00007441"/>
    </source>
</evidence>
<sequence>MDIGASRLANVELGQIRAVAEKARNLEKQGKSVIHLEMGEPDFSTPKHIVQATQQALERGEVHYAPTRGLLQLREDISRKLKDDNNINSDPETDIIVTAGASQALLLAFLGHCNPGDEVLIIEPAYIFYRQLARMTGAVPITIPTSQENNWVVDPNEIEKALTPHTKMILINSPNNPTGAVYPKEVQERIAEIAIQHDLLVVSDEIYEKIIYQEKGHFSIASIPGMEKRTITINGYSKAYAMTGWRLGYIVSSNDLMIPMLKVQQYSVTCIPTFTQFGASEAINGDQQCINDMVDAYRRRRDIVHKGLLSIDEITCALPEGAFYAFPNITKFGLTSKEFAEKVLNEAGVALVPGSVFSDVGEGFVRLSFAASEKALMEAIERMKICLENLVRK</sequence>
<dbReference type="GO" id="GO:0006520">
    <property type="term" value="P:amino acid metabolic process"/>
    <property type="evidence" value="ECO:0007669"/>
    <property type="project" value="InterPro"/>
</dbReference>
<keyword evidence="3 6" id="KW-0032">Aminotransferase</keyword>
<evidence type="ECO:0000256" key="4">
    <source>
        <dbReference type="ARBA" id="ARBA00022679"/>
    </source>
</evidence>
<keyword evidence="5" id="KW-0663">Pyridoxal phosphate</keyword>
<dbReference type="InterPro" id="IPR050596">
    <property type="entry name" value="AspAT/PAT-like"/>
</dbReference>
<evidence type="ECO:0000256" key="1">
    <source>
        <dbReference type="ARBA" id="ARBA00001933"/>
    </source>
</evidence>
<dbReference type="RefSeq" id="WP_115772069.1">
    <property type="nucleotide sequence ID" value="NZ_PIOC01000010.1"/>
</dbReference>
<dbReference type="FunFam" id="3.40.640.10:FF:000033">
    <property type="entry name" value="Aspartate aminotransferase"/>
    <property type="match status" value="1"/>
</dbReference>
<keyword evidence="4 6" id="KW-0808">Transferase</keyword>
<dbReference type="InterPro" id="IPR015421">
    <property type="entry name" value="PyrdxlP-dep_Trfase_major"/>
</dbReference>
<dbReference type="InterPro" id="IPR004839">
    <property type="entry name" value="Aminotransferase_I/II_large"/>
</dbReference>
<dbReference type="InterPro" id="IPR015422">
    <property type="entry name" value="PyrdxlP-dep_Trfase_small"/>
</dbReference>
<keyword evidence="9" id="KW-1185">Reference proteome</keyword>
<dbReference type="Gene3D" id="3.40.640.10">
    <property type="entry name" value="Type I PLP-dependent aspartate aminotransferase-like (Major domain)"/>
    <property type="match status" value="1"/>
</dbReference>
<evidence type="ECO:0000259" key="7">
    <source>
        <dbReference type="Pfam" id="PF00155"/>
    </source>
</evidence>
<feature type="domain" description="Aminotransferase class I/classII large" evidence="7">
    <location>
        <begin position="32"/>
        <end position="382"/>
    </location>
</feature>
<gene>
    <name evidence="8" type="ORF">CWR48_05305</name>
</gene>
<dbReference type="Pfam" id="PF00155">
    <property type="entry name" value="Aminotran_1_2"/>
    <property type="match status" value="1"/>
</dbReference>
<protein>
    <recommendedName>
        <fullName evidence="6">Aminotransferase</fullName>
        <ecNumber evidence="6">2.6.1.-</ecNumber>
    </recommendedName>
</protein>
<dbReference type="GO" id="GO:0030170">
    <property type="term" value="F:pyridoxal phosphate binding"/>
    <property type="evidence" value="ECO:0007669"/>
    <property type="project" value="InterPro"/>
</dbReference>
<dbReference type="Proteomes" id="UP000257143">
    <property type="component" value="Unassembled WGS sequence"/>
</dbReference>
<dbReference type="PANTHER" id="PTHR46383">
    <property type="entry name" value="ASPARTATE AMINOTRANSFERASE"/>
    <property type="match status" value="1"/>
</dbReference>
<dbReference type="EMBL" id="PIOC01000010">
    <property type="protein sequence ID" value="RDW20128.1"/>
    <property type="molecule type" value="Genomic_DNA"/>
</dbReference>
<dbReference type="CDD" id="cd00609">
    <property type="entry name" value="AAT_like"/>
    <property type="match status" value="1"/>
</dbReference>
<dbReference type="GO" id="GO:0008483">
    <property type="term" value="F:transaminase activity"/>
    <property type="evidence" value="ECO:0007669"/>
    <property type="project" value="UniProtKB-KW"/>
</dbReference>
<evidence type="ECO:0000256" key="5">
    <source>
        <dbReference type="ARBA" id="ARBA00022898"/>
    </source>
</evidence>
<accession>A0A3D8PXZ0</accession>
<dbReference type="AlphaFoldDB" id="A0A3D8PXZ0"/>
<dbReference type="OrthoDB" id="9802328at2"/>